<protein>
    <recommendedName>
        <fullName evidence="4">Cell division protein ZapB</fullName>
    </recommendedName>
</protein>
<feature type="coiled-coil region" evidence="1">
    <location>
        <begin position="1"/>
        <end position="63"/>
    </location>
</feature>
<keyword evidence="1" id="KW-0175">Coiled coil</keyword>
<name>A0A1I5BQR6_9FLAO</name>
<dbReference type="RefSeq" id="WP_093410248.1">
    <property type="nucleotide sequence ID" value="NZ_FOVL01000016.1"/>
</dbReference>
<evidence type="ECO:0000313" key="3">
    <source>
        <dbReference type="Proteomes" id="UP000199153"/>
    </source>
</evidence>
<dbReference type="OrthoDB" id="1467932at2"/>
<sequence length="96" mass="11030">MSELTEIVDNLENRISKLLHKYEALRQNLGSLQYEMATLTSENTRLKEELENSEGRIQTLKAANAMLGSKDYKTETKLKINSLIREIDQCIVQLSE</sequence>
<evidence type="ECO:0000313" key="2">
    <source>
        <dbReference type="EMBL" id="SFN76999.1"/>
    </source>
</evidence>
<dbReference type="Proteomes" id="UP000199153">
    <property type="component" value="Unassembled WGS sequence"/>
</dbReference>
<evidence type="ECO:0000256" key="1">
    <source>
        <dbReference type="SAM" id="Coils"/>
    </source>
</evidence>
<keyword evidence="3" id="KW-1185">Reference proteome</keyword>
<dbReference type="STRING" id="287099.SAMN05660413_02501"/>
<dbReference type="Gene3D" id="1.20.5.340">
    <property type="match status" value="1"/>
</dbReference>
<reference evidence="2 3" key="1">
    <citation type="submission" date="2016-10" db="EMBL/GenBank/DDBJ databases">
        <authorList>
            <person name="de Groot N.N."/>
        </authorList>
    </citation>
    <scope>NUCLEOTIDE SEQUENCE [LARGE SCALE GENOMIC DNA]</scope>
    <source>
        <strain evidence="2 3">DSM 17794</strain>
    </source>
</reference>
<evidence type="ECO:0008006" key="4">
    <source>
        <dbReference type="Google" id="ProtNLM"/>
    </source>
</evidence>
<dbReference type="EMBL" id="FOVL01000016">
    <property type="protein sequence ID" value="SFN76999.1"/>
    <property type="molecule type" value="Genomic_DNA"/>
</dbReference>
<gene>
    <name evidence="2" type="ORF">SAMN05660413_02501</name>
</gene>
<proteinExistence type="predicted"/>
<organism evidence="2 3">
    <name type="scientific">Salegentibacter flavus</name>
    <dbReference type="NCBI Taxonomy" id="287099"/>
    <lineage>
        <taxon>Bacteria</taxon>
        <taxon>Pseudomonadati</taxon>
        <taxon>Bacteroidota</taxon>
        <taxon>Flavobacteriia</taxon>
        <taxon>Flavobacteriales</taxon>
        <taxon>Flavobacteriaceae</taxon>
        <taxon>Salegentibacter</taxon>
    </lineage>
</organism>
<accession>A0A1I5BQR6</accession>
<dbReference type="AlphaFoldDB" id="A0A1I5BQR6"/>